<proteinExistence type="predicted"/>
<dbReference type="Proteomes" id="UP000785679">
    <property type="component" value="Unassembled WGS sequence"/>
</dbReference>
<gene>
    <name evidence="2" type="ORF">FGO68_gene2650</name>
</gene>
<organism evidence="2 3">
    <name type="scientific">Halteria grandinella</name>
    <dbReference type="NCBI Taxonomy" id="5974"/>
    <lineage>
        <taxon>Eukaryota</taxon>
        <taxon>Sar</taxon>
        <taxon>Alveolata</taxon>
        <taxon>Ciliophora</taxon>
        <taxon>Intramacronucleata</taxon>
        <taxon>Spirotrichea</taxon>
        <taxon>Stichotrichia</taxon>
        <taxon>Sporadotrichida</taxon>
        <taxon>Halteriidae</taxon>
        <taxon>Halteria</taxon>
    </lineage>
</organism>
<protein>
    <recommendedName>
        <fullName evidence="4">Protein Wnt</fullName>
    </recommendedName>
</protein>
<dbReference type="AlphaFoldDB" id="A0A8J8NSS2"/>
<evidence type="ECO:0000313" key="3">
    <source>
        <dbReference type="Proteomes" id="UP000785679"/>
    </source>
</evidence>
<evidence type="ECO:0000313" key="2">
    <source>
        <dbReference type="EMBL" id="TNV79830.1"/>
    </source>
</evidence>
<keyword evidence="1" id="KW-0732">Signal</keyword>
<comment type="caution">
    <text evidence="2">The sequence shown here is derived from an EMBL/GenBank/DDBJ whole genome shotgun (WGS) entry which is preliminary data.</text>
</comment>
<sequence>MMILLFAKWIWIQTSSATVRIVLEAPNNIKQIQFEFEGERYPSFEYMMETAAKSTVVIKKELEGCCHGYAKNFIRNTCCCCNQENKCFDWCCGSLLQLRNDILQYFCRKPGYREFIQRFFKIQRGAQNEMEAVVRVTKDEREFNVTLGADDASRLYDGYWIKIPMINEDINIIQQQVETSQNNGNGPPAAGTAQKTEEQKAKELKRIKNIKKLDLANKEKPVLDLVFVPVYKQPKNTNSDIWKILVFRHTTQHYRHPRELIELVGRVPQEQNSTNFKNMLDSLMVLNNGVAISWMVKAFTMKQTPCCKRFCSCTILAKEYIIRAITECYTQVVGIASTVYNKCDKYIARAACRTWEAFYALMVCRPCRE</sequence>
<dbReference type="EMBL" id="RRYP01008356">
    <property type="protein sequence ID" value="TNV79830.1"/>
    <property type="molecule type" value="Genomic_DNA"/>
</dbReference>
<evidence type="ECO:0000256" key="1">
    <source>
        <dbReference type="SAM" id="SignalP"/>
    </source>
</evidence>
<feature type="chain" id="PRO_5035180868" description="Protein Wnt" evidence="1">
    <location>
        <begin position="18"/>
        <end position="369"/>
    </location>
</feature>
<name>A0A8J8NSS2_HALGN</name>
<accession>A0A8J8NSS2</accession>
<keyword evidence="3" id="KW-1185">Reference proteome</keyword>
<evidence type="ECO:0008006" key="4">
    <source>
        <dbReference type="Google" id="ProtNLM"/>
    </source>
</evidence>
<reference evidence="2" key="1">
    <citation type="submission" date="2019-06" db="EMBL/GenBank/DDBJ databases">
        <authorList>
            <person name="Zheng W."/>
        </authorList>
    </citation>
    <scope>NUCLEOTIDE SEQUENCE</scope>
    <source>
        <strain evidence="2">QDHG01</strain>
    </source>
</reference>
<feature type="signal peptide" evidence="1">
    <location>
        <begin position="1"/>
        <end position="17"/>
    </location>
</feature>